<dbReference type="Pfam" id="PF03724">
    <property type="entry name" value="META"/>
    <property type="match status" value="1"/>
</dbReference>
<protein>
    <submittedName>
        <fullName evidence="3">META domain-containing protein</fullName>
    </submittedName>
</protein>
<dbReference type="PROSITE" id="PS51257">
    <property type="entry name" value="PROKAR_LIPOPROTEIN"/>
    <property type="match status" value="1"/>
</dbReference>
<gene>
    <name evidence="3" type="ORF">WMW71_09965</name>
</gene>
<proteinExistence type="predicted"/>
<evidence type="ECO:0000259" key="2">
    <source>
        <dbReference type="Pfam" id="PF03724"/>
    </source>
</evidence>
<reference evidence="3 4" key="1">
    <citation type="submission" date="2024-04" db="EMBL/GenBank/DDBJ databases">
        <title>draft genome sequnece of Flavobacterium buctense JCM 30750.</title>
        <authorList>
            <person name="Kim D.-U."/>
        </authorList>
    </citation>
    <scope>NUCLEOTIDE SEQUENCE [LARGE SCALE GENOMIC DNA]</scope>
    <source>
        <strain evidence="3 4">JCM 30750</strain>
    </source>
</reference>
<dbReference type="Gene3D" id="2.40.128.270">
    <property type="match status" value="1"/>
</dbReference>
<feature type="signal peptide" evidence="1">
    <location>
        <begin position="1"/>
        <end position="18"/>
    </location>
</feature>
<feature type="domain" description="DUF306" evidence="2">
    <location>
        <begin position="38"/>
        <end position="143"/>
    </location>
</feature>
<dbReference type="EMBL" id="JBBPCB010000006">
    <property type="protein sequence ID" value="MEK8180662.1"/>
    <property type="molecule type" value="Genomic_DNA"/>
</dbReference>
<accession>A0ABU9E512</accession>
<sequence>MNKKTVLFLSLFSLLFSACCTTKTKEVSATIGKSDFYDYAWELEYLSGARIAFEGLYPEKKPHIMFKDLSNEFNGNTSCNVYSGKYTKKENSIQFGNAIKTMIYCEGGGEEAFLKMLGKVNKFAIDSEGKLLLLIDDIPMMRFKKMAKPQQ</sequence>
<feature type="chain" id="PRO_5047378102" evidence="1">
    <location>
        <begin position="19"/>
        <end position="151"/>
    </location>
</feature>
<dbReference type="RefSeq" id="WP_187660777.1">
    <property type="nucleotide sequence ID" value="NZ_JACTAB010000006.1"/>
</dbReference>
<name>A0ABU9E512_9FLAO</name>
<keyword evidence="4" id="KW-1185">Reference proteome</keyword>
<evidence type="ECO:0000313" key="3">
    <source>
        <dbReference type="EMBL" id="MEK8180662.1"/>
    </source>
</evidence>
<dbReference type="InterPro" id="IPR038670">
    <property type="entry name" value="HslJ-like_sf"/>
</dbReference>
<dbReference type="InterPro" id="IPR005184">
    <property type="entry name" value="DUF306_Meta_HslJ"/>
</dbReference>
<evidence type="ECO:0000256" key="1">
    <source>
        <dbReference type="SAM" id="SignalP"/>
    </source>
</evidence>
<comment type="caution">
    <text evidence="3">The sequence shown here is derived from an EMBL/GenBank/DDBJ whole genome shotgun (WGS) entry which is preliminary data.</text>
</comment>
<organism evidence="3 4">
    <name type="scientific">Flavobacterium buctense</name>
    <dbReference type="NCBI Taxonomy" id="1648146"/>
    <lineage>
        <taxon>Bacteria</taxon>
        <taxon>Pseudomonadati</taxon>
        <taxon>Bacteroidota</taxon>
        <taxon>Flavobacteriia</taxon>
        <taxon>Flavobacteriales</taxon>
        <taxon>Flavobacteriaceae</taxon>
        <taxon>Flavobacterium</taxon>
    </lineage>
</organism>
<evidence type="ECO:0000313" key="4">
    <source>
        <dbReference type="Proteomes" id="UP001491349"/>
    </source>
</evidence>
<dbReference type="Proteomes" id="UP001491349">
    <property type="component" value="Unassembled WGS sequence"/>
</dbReference>
<keyword evidence="1" id="KW-0732">Signal</keyword>